<dbReference type="HOGENOM" id="CLU_1912176_0_0_1"/>
<dbReference type="EnsemblProtists" id="EOD37888">
    <property type="protein sequence ID" value="EOD37888"/>
    <property type="gene ID" value="EMIHUDRAFT_58599"/>
</dbReference>
<protein>
    <recommendedName>
        <fullName evidence="4">NAD-dependent epimerase/dehydratase domain-containing protein</fullName>
    </recommendedName>
</protein>
<accession>A0A0D3J8V5</accession>
<keyword evidence="3" id="KW-1185">Reference proteome</keyword>
<sequence length="133" mass="13857">ADGRLRWVGYLSTTSVYGDHDGGWPSRRTFSEPSPTGAHRLAAEREWLHVGQRAAAPPRACCFRLAGIYGPGRSALDTVARAAAVRADKGAGEGAGEGGGEGGPPPPPPVRYVSRIHVEDICAALLASMVQPA</sequence>
<evidence type="ECO:0000313" key="3">
    <source>
        <dbReference type="Proteomes" id="UP000013827"/>
    </source>
</evidence>
<evidence type="ECO:0000256" key="1">
    <source>
        <dbReference type="SAM" id="MobiDB-lite"/>
    </source>
</evidence>
<organism evidence="2 3">
    <name type="scientific">Emiliania huxleyi (strain CCMP1516)</name>
    <dbReference type="NCBI Taxonomy" id="280463"/>
    <lineage>
        <taxon>Eukaryota</taxon>
        <taxon>Haptista</taxon>
        <taxon>Haptophyta</taxon>
        <taxon>Prymnesiophyceae</taxon>
        <taxon>Isochrysidales</taxon>
        <taxon>Noelaerhabdaceae</taxon>
        <taxon>Emiliania</taxon>
    </lineage>
</organism>
<dbReference type="EnsemblProtists" id="EOD19940">
    <property type="protein sequence ID" value="EOD19940"/>
    <property type="gene ID" value="EMIHUDRAFT_58640"/>
</dbReference>
<dbReference type="RefSeq" id="XP_005772369.1">
    <property type="nucleotide sequence ID" value="XM_005772312.1"/>
</dbReference>
<dbReference type="Gene3D" id="3.40.50.720">
    <property type="entry name" value="NAD(P)-binding Rossmann-like Domain"/>
    <property type="match status" value="1"/>
</dbReference>
<dbReference type="GeneID" id="17283158"/>
<dbReference type="InterPro" id="IPR036291">
    <property type="entry name" value="NAD(P)-bd_dom_sf"/>
</dbReference>
<feature type="compositionally biased region" description="Gly residues" evidence="1">
    <location>
        <begin position="92"/>
        <end position="102"/>
    </location>
</feature>
<dbReference type="RefSeq" id="XP_005790317.1">
    <property type="nucleotide sequence ID" value="XM_005790260.1"/>
</dbReference>
<evidence type="ECO:0008006" key="4">
    <source>
        <dbReference type="Google" id="ProtNLM"/>
    </source>
</evidence>
<name>A0A0D3J8V5_EMIH1</name>
<dbReference type="KEGG" id="ehx:EMIHUDRAFT_58640"/>
<reference evidence="3" key="1">
    <citation type="journal article" date="2013" name="Nature">
        <title>Pan genome of the phytoplankton Emiliania underpins its global distribution.</title>
        <authorList>
            <person name="Read B.A."/>
            <person name="Kegel J."/>
            <person name="Klute M.J."/>
            <person name="Kuo A."/>
            <person name="Lefebvre S.C."/>
            <person name="Maumus F."/>
            <person name="Mayer C."/>
            <person name="Miller J."/>
            <person name="Monier A."/>
            <person name="Salamov A."/>
            <person name="Young J."/>
            <person name="Aguilar M."/>
            <person name="Claverie J.M."/>
            <person name="Frickenhaus S."/>
            <person name="Gonzalez K."/>
            <person name="Herman E.K."/>
            <person name="Lin Y.C."/>
            <person name="Napier J."/>
            <person name="Ogata H."/>
            <person name="Sarno A.F."/>
            <person name="Shmutz J."/>
            <person name="Schroeder D."/>
            <person name="de Vargas C."/>
            <person name="Verret F."/>
            <person name="von Dassow P."/>
            <person name="Valentin K."/>
            <person name="Van de Peer Y."/>
            <person name="Wheeler G."/>
            <person name="Dacks J.B."/>
            <person name="Delwiche C.F."/>
            <person name="Dyhrman S.T."/>
            <person name="Glockner G."/>
            <person name="John U."/>
            <person name="Richards T."/>
            <person name="Worden A.Z."/>
            <person name="Zhang X."/>
            <person name="Grigoriev I.V."/>
            <person name="Allen A.E."/>
            <person name="Bidle K."/>
            <person name="Borodovsky M."/>
            <person name="Bowler C."/>
            <person name="Brownlee C."/>
            <person name="Cock J.M."/>
            <person name="Elias M."/>
            <person name="Gladyshev V.N."/>
            <person name="Groth M."/>
            <person name="Guda C."/>
            <person name="Hadaegh A."/>
            <person name="Iglesias-Rodriguez M.D."/>
            <person name="Jenkins J."/>
            <person name="Jones B.M."/>
            <person name="Lawson T."/>
            <person name="Leese F."/>
            <person name="Lindquist E."/>
            <person name="Lobanov A."/>
            <person name="Lomsadze A."/>
            <person name="Malik S.B."/>
            <person name="Marsh M.E."/>
            <person name="Mackinder L."/>
            <person name="Mock T."/>
            <person name="Mueller-Roeber B."/>
            <person name="Pagarete A."/>
            <person name="Parker M."/>
            <person name="Probert I."/>
            <person name="Quesneville H."/>
            <person name="Raines C."/>
            <person name="Rensing S.A."/>
            <person name="Riano-Pachon D.M."/>
            <person name="Richier S."/>
            <person name="Rokitta S."/>
            <person name="Shiraiwa Y."/>
            <person name="Soanes D.M."/>
            <person name="van der Giezen M."/>
            <person name="Wahlund T.M."/>
            <person name="Williams B."/>
            <person name="Wilson W."/>
            <person name="Wolfe G."/>
            <person name="Wurch L.L."/>
        </authorList>
    </citation>
    <scope>NUCLEOTIDE SEQUENCE</scope>
</reference>
<proteinExistence type="predicted"/>
<dbReference type="Proteomes" id="UP000013827">
    <property type="component" value="Unassembled WGS sequence"/>
</dbReference>
<evidence type="ECO:0000313" key="2">
    <source>
        <dbReference type="EnsemblProtists" id="EOD19940"/>
    </source>
</evidence>
<dbReference type="STRING" id="2903.R1DZF9"/>
<feature type="region of interest" description="Disordered" evidence="1">
    <location>
        <begin position="87"/>
        <end position="110"/>
    </location>
</feature>
<dbReference type="PaxDb" id="2903-EOD19940"/>
<dbReference type="AlphaFoldDB" id="A0A0D3J8V5"/>
<reference evidence="2" key="2">
    <citation type="submission" date="2024-10" db="UniProtKB">
        <authorList>
            <consortium name="EnsemblProtists"/>
        </authorList>
    </citation>
    <scope>IDENTIFICATION</scope>
</reference>
<dbReference type="GeneID" id="17265633"/>
<dbReference type="KEGG" id="ehx:EMIHUDRAFT_58599"/>
<dbReference type="eggNOG" id="KOG0747">
    <property type="taxonomic scope" value="Eukaryota"/>
</dbReference>
<dbReference type="SUPFAM" id="SSF51735">
    <property type="entry name" value="NAD(P)-binding Rossmann-fold domains"/>
    <property type="match status" value="1"/>
</dbReference>